<comment type="similarity">
    <text evidence="9 13">Belongs to the QueA family.</text>
</comment>
<dbReference type="SUPFAM" id="SSF111337">
    <property type="entry name" value="QueA-like"/>
    <property type="match status" value="1"/>
</dbReference>
<dbReference type="NCBIfam" id="NF001140">
    <property type="entry name" value="PRK00147.1"/>
    <property type="match status" value="1"/>
</dbReference>
<evidence type="ECO:0000256" key="5">
    <source>
        <dbReference type="ARBA" id="ARBA00022679"/>
    </source>
</evidence>
<evidence type="ECO:0000313" key="15">
    <source>
        <dbReference type="Proteomes" id="UP000032160"/>
    </source>
</evidence>
<comment type="function">
    <text evidence="13">Transfers and isomerizes the ribose moiety from AdoMet to the 7-aminomethyl group of 7-deazaguanine (preQ1-tRNA) to give epoxyqueuosine (oQ-tRNA).</text>
</comment>
<dbReference type="RefSeq" id="WP_043949055.1">
    <property type="nucleotide sequence ID" value="NZ_HG966617.1"/>
</dbReference>
<evidence type="ECO:0000256" key="2">
    <source>
        <dbReference type="ARBA" id="ARBA00004691"/>
    </source>
</evidence>
<dbReference type="FunFam" id="3.40.1780.10:FF:000001">
    <property type="entry name" value="S-adenosylmethionine:tRNA ribosyltransferase-isomerase"/>
    <property type="match status" value="1"/>
</dbReference>
<sequence length="359" mass="39011">MTDSLDAYDFTLPEELIALRPAQPRDAARLLVVNATKPGAIADAGVRELADFLKSGDVLVANDTRVIHARLRGIRRRGEAEAHIELLLHKPMPDPGHWQAFARPAKRLKPGETVECAEGLKAHIVSRDGGEVVVRLDATGQTLDEAIAIAGEMPLPPYIEGKRKADAQDEEDYQTVFAQADGSVAAPTAGLHFTDRVLKSLTDKGVSQETVTLHVGAGTFLPVKSDTLAAHKMHSEWGEVTAETAQRLNEARQAGGRIVAVGTTSMRLLESAVDEDGVFHPFQAETDIFIKPGHHFHAVDVLMTNFHLPRSTLFVLVSAFAGVATMRQAYQHAIDTGYRFYSYGDSSLLFPHSQDNAAP</sequence>
<proteinExistence type="inferred from homology"/>
<dbReference type="Pfam" id="PF02547">
    <property type="entry name" value="Queuosine_synth"/>
    <property type="match status" value="1"/>
</dbReference>
<dbReference type="EMBL" id="HG966617">
    <property type="protein sequence ID" value="CDO61186.1"/>
    <property type="molecule type" value="Genomic_DNA"/>
</dbReference>
<dbReference type="GO" id="GO:0008616">
    <property type="term" value="P:tRNA queuosine(34) biosynthetic process"/>
    <property type="evidence" value="ECO:0007669"/>
    <property type="project" value="UniProtKB-UniRule"/>
</dbReference>
<dbReference type="InterPro" id="IPR036100">
    <property type="entry name" value="QueA_sf"/>
</dbReference>
<evidence type="ECO:0000256" key="11">
    <source>
        <dbReference type="ARBA" id="ARBA00069325"/>
    </source>
</evidence>
<dbReference type="KEGG" id="pect:BN1012_Phect2974"/>
<evidence type="ECO:0000256" key="10">
    <source>
        <dbReference type="ARBA" id="ARBA00066503"/>
    </source>
</evidence>
<dbReference type="InterPro" id="IPR003699">
    <property type="entry name" value="QueA"/>
</dbReference>
<keyword evidence="7 13" id="KW-0671">Queuosine biosynthesis</keyword>
<comment type="subunit">
    <text evidence="3 13">Monomer.</text>
</comment>
<protein>
    <recommendedName>
        <fullName evidence="11 13">S-adenosylmethionine:tRNA ribosyltransferase-isomerase</fullName>
        <ecNumber evidence="10 13">2.4.99.17</ecNumber>
    </recommendedName>
    <alternativeName>
        <fullName evidence="12 13">Queuosine biosynthesis protein QueA</fullName>
    </alternativeName>
</protein>
<dbReference type="Proteomes" id="UP000032160">
    <property type="component" value="Chromosome I"/>
</dbReference>
<reference evidence="14 15" key="1">
    <citation type="journal article" date="2014" name="Front. Genet.">
        <title>Genome and metabolic network of "Candidatus Phaeomarinobacter ectocarpi" Ec32, a new candidate genus of Alphaproteobacteria frequently associated with brown algae.</title>
        <authorList>
            <person name="Dittami S.M."/>
            <person name="Barbeyron T."/>
            <person name="Boyen C."/>
            <person name="Cambefort J."/>
            <person name="Collet G."/>
            <person name="Delage L."/>
            <person name="Gobet A."/>
            <person name="Groisillier A."/>
            <person name="Leblanc C."/>
            <person name="Michel G."/>
            <person name="Scornet D."/>
            <person name="Siegel A."/>
            <person name="Tapia J.E."/>
            <person name="Tonon T."/>
        </authorList>
    </citation>
    <scope>NUCLEOTIDE SEQUENCE [LARGE SCALE GENOMIC DNA]</scope>
    <source>
        <strain evidence="14 15">Ec32</strain>
    </source>
</reference>
<dbReference type="STRING" id="1458461.BN1012_Phect2974"/>
<comment type="subcellular location">
    <subcellularLocation>
        <location evidence="1 13">Cytoplasm</location>
    </subcellularLocation>
</comment>
<accession>X5MPA3</accession>
<dbReference type="Gene3D" id="2.40.10.240">
    <property type="entry name" value="QueA-like"/>
    <property type="match status" value="1"/>
</dbReference>
<name>X5MPA3_9HYPH</name>
<dbReference type="GO" id="GO:0005737">
    <property type="term" value="C:cytoplasm"/>
    <property type="evidence" value="ECO:0007669"/>
    <property type="project" value="UniProtKB-SubCell"/>
</dbReference>
<evidence type="ECO:0000256" key="7">
    <source>
        <dbReference type="ARBA" id="ARBA00022785"/>
    </source>
</evidence>
<dbReference type="InterPro" id="IPR042119">
    <property type="entry name" value="QueA_dom2"/>
</dbReference>
<dbReference type="UniPathway" id="UPA00392"/>
<keyword evidence="4 13" id="KW-0963">Cytoplasm</keyword>
<keyword evidence="6 13" id="KW-0949">S-adenosyl-L-methionine</keyword>
<dbReference type="InterPro" id="IPR042118">
    <property type="entry name" value="QueA_dom1"/>
</dbReference>
<dbReference type="PANTHER" id="PTHR30307:SF0">
    <property type="entry name" value="S-ADENOSYLMETHIONINE:TRNA RIBOSYLTRANSFERASE-ISOMERASE"/>
    <property type="match status" value="1"/>
</dbReference>
<keyword evidence="14" id="KW-0413">Isomerase</keyword>
<evidence type="ECO:0000313" key="14">
    <source>
        <dbReference type="EMBL" id="CDO61186.1"/>
    </source>
</evidence>
<dbReference type="NCBIfam" id="TIGR00113">
    <property type="entry name" value="queA"/>
    <property type="match status" value="1"/>
</dbReference>
<evidence type="ECO:0000256" key="12">
    <source>
        <dbReference type="ARBA" id="ARBA00076160"/>
    </source>
</evidence>
<evidence type="ECO:0000256" key="9">
    <source>
        <dbReference type="ARBA" id="ARBA00061210"/>
    </source>
</evidence>
<dbReference type="EC" id="2.4.99.17" evidence="10 13"/>
<organism evidence="14 15">
    <name type="scientific">Candidatus Phaeomarinibacter ectocarpi</name>
    <dbReference type="NCBI Taxonomy" id="1458461"/>
    <lineage>
        <taxon>Bacteria</taxon>
        <taxon>Pseudomonadati</taxon>
        <taxon>Pseudomonadota</taxon>
        <taxon>Alphaproteobacteria</taxon>
        <taxon>Hyphomicrobiales</taxon>
        <taxon>Parvibaculaceae</taxon>
        <taxon>Candidatus Phaeomarinibacter</taxon>
    </lineage>
</organism>
<comment type="catalytic activity">
    <reaction evidence="8 13">
        <text>7-aminomethyl-7-carbaguanosine(34) in tRNA + S-adenosyl-L-methionine = epoxyqueuosine(34) in tRNA + adenine + L-methionine + 2 H(+)</text>
        <dbReference type="Rhea" id="RHEA:32155"/>
        <dbReference type="Rhea" id="RHEA-COMP:10342"/>
        <dbReference type="Rhea" id="RHEA-COMP:18582"/>
        <dbReference type="ChEBI" id="CHEBI:15378"/>
        <dbReference type="ChEBI" id="CHEBI:16708"/>
        <dbReference type="ChEBI" id="CHEBI:57844"/>
        <dbReference type="ChEBI" id="CHEBI:59789"/>
        <dbReference type="ChEBI" id="CHEBI:82833"/>
        <dbReference type="ChEBI" id="CHEBI:194443"/>
        <dbReference type="EC" id="2.4.99.17"/>
    </reaction>
</comment>
<evidence type="ECO:0000256" key="8">
    <source>
        <dbReference type="ARBA" id="ARBA00052751"/>
    </source>
</evidence>
<dbReference type="PANTHER" id="PTHR30307">
    <property type="entry name" value="S-ADENOSYLMETHIONINE:TRNA RIBOSYLTRANSFERASE-ISOMERASE"/>
    <property type="match status" value="1"/>
</dbReference>
<evidence type="ECO:0000256" key="1">
    <source>
        <dbReference type="ARBA" id="ARBA00004496"/>
    </source>
</evidence>
<dbReference type="HAMAP" id="MF_00113">
    <property type="entry name" value="QueA"/>
    <property type="match status" value="1"/>
</dbReference>
<dbReference type="AlphaFoldDB" id="X5MPA3"/>
<dbReference type="HOGENOM" id="CLU_039110_1_1_5"/>
<comment type="pathway">
    <text evidence="2 13">tRNA modification; tRNA-queuosine biosynthesis.</text>
</comment>
<evidence type="ECO:0000256" key="3">
    <source>
        <dbReference type="ARBA" id="ARBA00011245"/>
    </source>
</evidence>
<evidence type="ECO:0000256" key="6">
    <source>
        <dbReference type="ARBA" id="ARBA00022691"/>
    </source>
</evidence>
<dbReference type="GO" id="GO:0051075">
    <property type="term" value="F:S-adenosylmethionine:tRNA ribosyltransferase-isomerase activity"/>
    <property type="evidence" value="ECO:0007669"/>
    <property type="project" value="UniProtKB-EC"/>
</dbReference>
<evidence type="ECO:0000256" key="13">
    <source>
        <dbReference type="HAMAP-Rule" id="MF_00113"/>
    </source>
</evidence>
<keyword evidence="15" id="KW-1185">Reference proteome</keyword>
<gene>
    <name evidence="13" type="primary">queA</name>
    <name evidence="14" type="ORF">BN1012_Phect2974</name>
</gene>
<dbReference type="OrthoDB" id="9805933at2"/>
<dbReference type="Gene3D" id="3.40.1780.10">
    <property type="entry name" value="QueA-like"/>
    <property type="match status" value="1"/>
</dbReference>
<dbReference type="PATRIC" id="fig|1458461.3.peg.2980"/>
<keyword evidence="5 13" id="KW-0808">Transferase</keyword>
<evidence type="ECO:0000256" key="4">
    <source>
        <dbReference type="ARBA" id="ARBA00022490"/>
    </source>
</evidence>